<feature type="domain" description="Right handed beta helix" evidence="3">
    <location>
        <begin position="307"/>
        <end position="445"/>
    </location>
</feature>
<dbReference type="InterPro" id="IPR039448">
    <property type="entry name" value="Beta_helix"/>
</dbReference>
<dbReference type="SUPFAM" id="SSF51126">
    <property type="entry name" value="Pectin lyase-like"/>
    <property type="match status" value="1"/>
</dbReference>
<evidence type="ECO:0000256" key="2">
    <source>
        <dbReference type="SAM" id="Phobius"/>
    </source>
</evidence>
<evidence type="ECO:0000313" key="4">
    <source>
        <dbReference type="EMBL" id="MCH6169706.1"/>
    </source>
</evidence>
<sequence>MTRVCMSILLVTFVVAAFLGIGTGTAAGTPLLAPIAWSAPVQLAPEDQRIRKQWEDRGRPNKMVIVRDTRIDAVTDGQVSQRVPSGSAALSLAALDRMLAPGWLTITDGTAELGATIVLTRGTALDVSGVRTLRLTGGDSTTQTASIYTGGGRLSLSGVTVTSFDPATGNPVPLAPGRPSIVAAAGGRLEVTDSTISDLGTPANEVDNGRPAVAFNPASSGSLVRTTLQRSSTGVELSRSDGVRLEGVTVTESTGDGIVFRGDSGTTMTEVHAERNGRNGLLFTMLSADRRPAGSTSRPVASVTGRRITGVSTKGNGEYGMVLVGQQGAHVIGVATTADKAGGLRVSRSNDTLIAGFTATDQPVGLFTHINTTNTVLEGVRTTGGRRGVVAEKSTQGLTITDSTFHGARVAGISVGGQDVQLTGVRVSDSGTGVRIERGARTITLTGLTLVGGHHGVVATPNTSGVVVQDLVAEHVAADAVRTFSPDTRIIGGRITGGATAIDVAAAATISGITISQAREGIRTRSTQPVHAHNIDVTTSSLGINAAPGSPFTLTASRVHALESVRGQVGQHGINELSLPPLNLLGAIGVPLILLAFVLEQVHVRRLRRAGADTRRRPPPAYPPPTPKQ</sequence>
<name>A0ABS9TMF5_9PSEU</name>
<dbReference type="SMART" id="SM00710">
    <property type="entry name" value="PbH1"/>
    <property type="match status" value="8"/>
</dbReference>
<dbReference type="EMBL" id="JAKXMK010000028">
    <property type="protein sequence ID" value="MCH6169706.1"/>
    <property type="molecule type" value="Genomic_DNA"/>
</dbReference>
<keyword evidence="2" id="KW-0812">Transmembrane</keyword>
<feature type="region of interest" description="Disordered" evidence="1">
    <location>
        <begin position="608"/>
        <end position="629"/>
    </location>
</feature>
<feature type="transmembrane region" description="Helical" evidence="2">
    <location>
        <begin position="582"/>
        <end position="599"/>
    </location>
</feature>
<dbReference type="Proteomes" id="UP001299970">
    <property type="component" value="Unassembled WGS sequence"/>
</dbReference>
<comment type="caution">
    <text evidence="4">The sequence shown here is derived from an EMBL/GenBank/DDBJ whole genome shotgun (WGS) entry which is preliminary data.</text>
</comment>
<gene>
    <name evidence="4" type="ORF">MMF94_28725</name>
</gene>
<dbReference type="InterPro" id="IPR012334">
    <property type="entry name" value="Pectin_lyas_fold"/>
</dbReference>
<dbReference type="Pfam" id="PF13229">
    <property type="entry name" value="Beta_helix"/>
    <property type="match status" value="1"/>
</dbReference>
<feature type="compositionally biased region" description="Pro residues" evidence="1">
    <location>
        <begin position="619"/>
        <end position="629"/>
    </location>
</feature>
<evidence type="ECO:0000259" key="3">
    <source>
        <dbReference type="Pfam" id="PF13229"/>
    </source>
</evidence>
<keyword evidence="2" id="KW-1133">Transmembrane helix</keyword>
<keyword evidence="5" id="KW-1185">Reference proteome</keyword>
<evidence type="ECO:0000256" key="1">
    <source>
        <dbReference type="SAM" id="MobiDB-lite"/>
    </source>
</evidence>
<dbReference type="InterPro" id="IPR006626">
    <property type="entry name" value="PbH1"/>
</dbReference>
<reference evidence="4 5" key="1">
    <citation type="submission" date="2022-03" db="EMBL/GenBank/DDBJ databases">
        <title>Pseudonocardia alaer sp. nov., a novel actinomycete isolated from reed forest soil.</title>
        <authorList>
            <person name="Wang L."/>
        </authorList>
    </citation>
    <scope>NUCLEOTIDE SEQUENCE [LARGE SCALE GENOMIC DNA]</scope>
    <source>
        <strain evidence="4 5">Y-16303</strain>
    </source>
</reference>
<protein>
    <submittedName>
        <fullName evidence="4">Right-handed parallel beta-helix repeat-containing protein</fullName>
    </submittedName>
</protein>
<accession>A0ABS9TMF5</accession>
<evidence type="ECO:0000313" key="5">
    <source>
        <dbReference type="Proteomes" id="UP001299970"/>
    </source>
</evidence>
<dbReference type="RefSeq" id="WP_241040351.1">
    <property type="nucleotide sequence ID" value="NZ_BAAAJF010000014.1"/>
</dbReference>
<keyword evidence="2" id="KW-0472">Membrane</keyword>
<dbReference type="Gene3D" id="2.160.20.10">
    <property type="entry name" value="Single-stranded right-handed beta-helix, Pectin lyase-like"/>
    <property type="match status" value="1"/>
</dbReference>
<organism evidence="4 5">
    <name type="scientific">Pseudonocardia alaniniphila</name>
    <dbReference type="NCBI Taxonomy" id="75291"/>
    <lineage>
        <taxon>Bacteria</taxon>
        <taxon>Bacillati</taxon>
        <taxon>Actinomycetota</taxon>
        <taxon>Actinomycetes</taxon>
        <taxon>Pseudonocardiales</taxon>
        <taxon>Pseudonocardiaceae</taxon>
        <taxon>Pseudonocardia</taxon>
    </lineage>
</organism>
<proteinExistence type="predicted"/>
<dbReference type="InterPro" id="IPR011050">
    <property type="entry name" value="Pectin_lyase_fold/virulence"/>
</dbReference>